<comment type="caution">
    <text evidence="8">The sequence shown here is derived from an EMBL/GenBank/DDBJ whole genome shotgun (WGS) entry which is preliminary data.</text>
</comment>
<comment type="similarity">
    <text evidence="2">Belongs to the PhoH family.</text>
</comment>
<evidence type="ECO:0000259" key="7">
    <source>
        <dbReference type="Pfam" id="PF02562"/>
    </source>
</evidence>
<dbReference type="SUPFAM" id="SSF52540">
    <property type="entry name" value="P-loop containing nucleoside triphosphate hydrolases"/>
    <property type="match status" value="1"/>
</dbReference>
<proteinExistence type="inferred from homology"/>
<evidence type="ECO:0000313" key="8">
    <source>
        <dbReference type="EMBL" id="MBP0616297.1"/>
    </source>
</evidence>
<protein>
    <recommendedName>
        <fullName evidence="6">PhoH-like protein</fullName>
    </recommendedName>
</protein>
<evidence type="ECO:0000256" key="2">
    <source>
        <dbReference type="ARBA" id="ARBA00010393"/>
    </source>
</evidence>
<dbReference type="EMBL" id="JAGJCF010000007">
    <property type="protein sequence ID" value="MBP0616297.1"/>
    <property type="molecule type" value="Genomic_DNA"/>
</dbReference>
<keyword evidence="4" id="KW-0547">Nucleotide-binding</keyword>
<keyword evidence="3" id="KW-0963">Cytoplasm</keyword>
<dbReference type="RefSeq" id="WP_209594795.1">
    <property type="nucleotide sequence ID" value="NZ_JAGJCF010000007.1"/>
</dbReference>
<dbReference type="Pfam" id="PF02562">
    <property type="entry name" value="PhoH"/>
    <property type="match status" value="1"/>
</dbReference>
<keyword evidence="5" id="KW-0067">ATP-binding</keyword>
<dbReference type="Proteomes" id="UP000678276">
    <property type="component" value="Unassembled WGS sequence"/>
</dbReference>
<gene>
    <name evidence="8" type="ORF">J6595_11955</name>
</gene>
<dbReference type="Gene3D" id="3.40.50.300">
    <property type="entry name" value="P-loop containing nucleotide triphosphate hydrolases"/>
    <property type="match status" value="1"/>
</dbReference>
<comment type="subcellular location">
    <subcellularLocation>
        <location evidence="1">Cytoplasm</location>
    </subcellularLocation>
</comment>
<dbReference type="InterPro" id="IPR027417">
    <property type="entry name" value="P-loop_NTPase"/>
</dbReference>
<evidence type="ECO:0000256" key="1">
    <source>
        <dbReference type="ARBA" id="ARBA00004496"/>
    </source>
</evidence>
<dbReference type="InterPro" id="IPR051451">
    <property type="entry name" value="PhoH2-like"/>
</dbReference>
<dbReference type="PANTHER" id="PTHR30473:SF1">
    <property type="entry name" value="PHOH-LIKE PROTEIN"/>
    <property type="match status" value="1"/>
</dbReference>
<keyword evidence="9" id="KW-1185">Reference proteome</keyword>
<accession>A0ABS4BIE2</accession>
<evidence type="ECO:0000313" key="9">
    <source>
        <dbReference type="Proteomes" id="UP000678276"/>
    </source>
</evidence>
<name>A0ABS4BIE2_9HYPH</name>
<sequence length="348" mass="37833">MKSVRGAAPVSGASDMAHIVLNFEDNRLASALFGQFDEHLALLEQKLGVDARARGNKVEIRGEASAVEQGRRALDHLYERLQSGSDIGSKDVDGAVRMAIAQDDQLVLPTLEKKGRMALAQISTRKKTIHARTPTQDAYMRALDRAELVFGVGPAGTGKTYLAVAHAAQLLERGQVDRIILTRPAVEAGERLGFLPGDMKEKVDPYLRPLYDALYDMIPAEKVERALTAGAIEIAPLAFMRGRTLANAAVILDEAQNTTSMQMKMFLTRLGENARMAVTGDPSQIDLPPGQKSGLVEALRVLDGVSNVVTVRFEAKDVVRHPMVQAIVEAYERDATEQRGASGLPLDR</sequence>
<evidence type="ECO:0000256" key="3">
    <source>
        <dbReference type="ARBA" id="ARBA00022490"/>
    </source>
</evidence>
<evidence type="ECO:0000256" key="6">
    <source>
        <dbReference type="ARBA" id="ARBA00039970"/>
    </source>
</evidence>
<organism evidence="8 9">
    <name type="scientific">Jiella mangrovi</name>
    <dbReference type="NCBI Taxonomy" id="2821407"/>
    <lineage>
        <taxon>Bacteria</taxon>
        <taxon>Pseudomonadati</taxon>
        <taxon>Pseudomonadota</taxon>
        <taxon>Alphaproteobacteria</taxon>
        <taxon>Hyphomicrobiales</taxon>
        <taxon>Aurantimonadaceae</taxon>
        <taxon>Jiella</taxon>
    </lineage>
</organism>
<evidence type="ECO:0000256" key="5">
    <source>
        <dbReference type="ARBA" id="ARBA00022840"/>
    </source>
</evidence>
<dbReference type="PANTHER" id="PTHR30473">
    <property type="entry name" value="PROTEIN PHOH"/>
    <property type="match status" value="1"/>
</dbReference>
<feature type="domain" description="PhoH-like protein" evidence="7">
    <location>
        <begin position="129"/>
        <end position="332"/>
    </location>
</feature>
<reference evidence="8 9" key="1">
    <citation type="submission" date="2021-04" db="EMBL/GenBank/DDBJ databases">
        <title>Whole genome sequence of Jiella sp. KSK16Y-1.</title>
        <authorList>
            <person name="Tuo L."/>
        </authorList>
    </citation>
    <scope>NUCLEOTIDE SEQUENCE [LARGE SCALE GENOMIC DNA]</scope>
    <source>
        <strain evidence="8 9">KSK16Y-1</strain>
    </source>
</reference>
<dbReference type="InterPro" id="IPR003714">
    <property type="entry name" value="PhoH"/>
</dbReference>
<evidence type="ECO:0000256" key="4">
    <source>
        <dbReference type="ARBA" id="ARBA00022741"/>
    </source>
</evidence>